<organism evidence="2 3">
    <name type="scientific">Burkholderia gladioli</name>
    <name type="common">Pseudomonas marginata</name>
    <name type="synonym">Phytomonas marginata</name>
    <dbReference type="NCBI Taxonomy" id="28095"/>
    <lineage>
        <taxon>Bacteria</taxon>
        <taxon>Pseudomonadati</taxon>
        <taxon>Pseudomonadota</taxon>
        <taxon>Betaproteobacteria</taxon>
        <taxon>Burkholderiales</taxon>
        <taxon>Burkholderiaceae</taxon>
        <taxon>Burkholderia</taxon>
    </lineage>
</organism>
<accession>A0A2A7S496</accession>
<evidence type="ECO:0000256" key="1">
    <source>
        <dbReference type="SAM" id="MobiDB-lite"/>
    </source>
</evidence>
<feature type="region of interest" description="Disordered" evidence="1">
    <location>
        <begin position="1"/>
        <end position="26"/>
    </location>
</feature>
<name>A0A2A7S496_BURGA</name>
<dbReference type="Pfam" id="PF12098">
    <property type="entry name" value="DUF3574"/>
    <property type="match status" value="1"/>
</dbReference>
<evidence type="ECO:0000313" key="2">
    <source>
        <dbReference type="EMBL" id="PEH38115.1"/>
    </source>
</evidence>
<sequence length="178" mass="18938">MLVKPSRRDPVSASSPRSNSASSSPPAARRALRLAAVLSSAGWLAACAPLPATSQAGAAPDNPPACDAAGTHPAWQAELMFGRDIAGRGPLTDAERSAFVAEVVTPRFPDGLTQWDTQGQWRDRETGAIVREASFVIRLVAPPTPTTRQALDDVRDAYKQRFQQQSVGLLVTDICASF</sequence>
<dbReference type="EMBL" id="PDDY01000004">
    <property type="protein sequence ID" value="PEH38115.1"/>
    <property type="molecule type" value="Genomic_DNA"/>
</dbReference>
<comment type="caution">
    <text evidence="2">The sequence shown here is derived from an EMBL/GenBank/DDBJ whole genome shotgun (WGS) entry which is preliminary data.</text>
</comment>
<reference evidence="3" key="1">
    <citation type="submission" date="2017-09" db="EMBL/GenBank/DDBJ databases">
        <title>FDA dAtabase for Regulatory Grade micrObial Sequences (FDA-ARGOS): Supporting development and validation of Infectious Disease Dx tests.</title>
        <authorList>
            <person name="Minogue T."/>
            <person name="Wolcott M."/>
            <person name="Wasieloski L."/>
            <person name="Aguilar W."/>
            <person name="Moore D."/>
            <person name="Tallon L."/>
            <person name="Sadzewicz L."/>
            <person name="Ott S."/>
            <person name="Zhao X."/>
            <person name="Nagaraj S."/>
            <person name="Vavikolanu K."/>
            <person name="Aluvathingal J."/>
            <person name="Nadendla S."/>
            <person name="Sichtig H."/>
        </authorList>
    </citation>
    <scope>NUCLEOTIDE SEQUENCE [LARGE SCALE GENOMIC DNA]</scope>
    <source>
        <strain evidence="3">FDAARGOS_390</strain>
    </source>
</reference>
<dbReference type="InterPro" id="IPR021957">
    <property type="entry name" value="DUF3574"/>
</dbReference>
<proteinExistence type="predicted"/>
<feature type="compositionally biased region" description="Low complexity" evidence="1">
    <location>
        <begin position="11"/>
        <end position="26"/>
    </location>
</feature>
<gene>
    <name evidence="2" type="ORF">CRM94_27200</name>
</gene>
<dbReference type="Proteomes" id="UP000220629">
    <property type="component" value="Unassembled WGS sequence"/>
</dbReference>
<feature type="compositionally biased region" description="Basic and acidic residues" evidence="1">
    <location>
        <begin position="1"/>
        <end position="10"/>
    </location>
</feature>
<protein>
    <submittedName>
        <fullName evidence="2">DUF3574 domain-containing protein</fullName>
    </submittedName>
</protein>
<dbReference type="RefSeq" id="WP_096748682.1">
    <property type="nucleotide sequence ID" value="NZ_CADEPO010000002.1"/>
</dbReference>
<dbReference type="AlphaFoldDB" id="A0A2A7S496"/>
<evidence type="ECO:0000313" key="3">
    <source>
        <dbReference type="Proteomes" id="UP000220629"/>
    </source>
</evidence>